<evidence type="ECO:0000313" key="4">
    <source>
        <dbReference type="Proteomes" id="UP000034838"/>
    </source>
</evidence>
<reference evidence="3" key="1">
    <citation type="submission" date="2016-10" db="EMBL/GenBank/DDBJ databases">
        <title>Genome sequence of Streptomyces malaysiense MUSC 136.</title>
        <authorList>
            <person name="Lee L.-H."/>
            <person name="Ser H.-L."/>
        </authorList>
    </citation>
    <scope>NUCLEOTIDE SEQUENCE [LARGE SCALE GENOMIC DNA]</scope>
    <source>
        <strain evidence="3">MUSC 136</strain>
    </source>
</reference>
<dbReference type="EMBL" id="LBDA02000036">
    <property type="protein sequence ID" value="OIK26511.1"/>
    <property type="molecule type" value="Genomic_DNA"/>
</dbReference>
<proteinExistence type="predicted"/>
<keyword evidence="1" id="KW-0472">Membrane</keyword>
<dbReference type="AlphaFoldDB" id="A0A1J4Q2Y1"/>
<keyword evidence="1" id="KW-1133">Transmembrane helix</keyword>
<evidence type="ECO:0000313" key="3">
    <source>
        <dbReference type="EMBL" id="OIK26511.1"/>
    </source>
</evidence>
<evidence type="ECO:0000259" key="2">
    <source>
        <dbReference type="Pfam" id="PF13400"/>
    </source>
</evidence>
<accession>A0A1J4Q2Y1</accession>
<name>A0A1J4Q2Y1_9ACTN</name>
<dbReference type="OrthoDB" id="4337756at2"/>
<gene>
    <name evidence="3" type="ORF">VT52_016255</name>
</gene>
<dbReference type="InterPro" id="IPR028087">
    <property type="entry name" value="Tad_N"/>
</dbReference>
<feature type="domain" description="Putative Flp pilus-assembly TadG-like N-terminal" evidence="2">
    <location>
        <begin position="9"/>
        <end position="56"/>
    </location>
</feature>
<keyword evidence="4" id="KW-1185">Reference proteome</keyword>
<dbReference type="Proteomes" id="UP000034838">
    <property type="component" value="Unassembled WGS sequence"/>
</dbReference>
<comment type="caution">
    <text evidence="3">The sequence shown here is derived from an EMBL/GenBank/DDBJ whole genome shotgun (WGS) entry which is preliminary data.</text>
</comment>
<dbReference type="RefSeq" id="WP_046425240.1">
    <property type="nucleotide sequence ID" value="NZ_LBDA02000036.1"/>
</dbReference>
<dbReference type="Pfam" id="PF13400">
    <property type="entry name" value="Tad"/>
    <property type="match status" value="1"/>
</dbReference>
<feature type="transmembrane region" description="Helical" evidence="1">
    <location>
        <begin position="12"/>
        <end position="32"/>
    </location>
</feature>
<organism evidence="3 4">
    <name type="scientific">Streptomyces malaysiense</name>
    <dbReference type="NCBI Taxonomy" id="1428626"/>
    <lineage>
        <taxon>Bacteria</taxon>
        <taxon>Bacillati</taxon>
        <taxon>Actinomycetota</taxon>
        <taxon>Actinomycetes</taxon>
        <taxon>Kitasatosporales</taxon>
        <taxon>Streptomycetaceae</taxon>
        <taxon>Streptomyces</taxon>
    </lineage>
</organism>
<keyword evidence="1" id="KW-0812">Transmembrane</keyword>
<evidence type="ECO:0000256" key="1">
    <source>
        <dbReference type="SAM" id="Phobius"/>
    </source>
</evidence>
<sequence>MTRPVRDAGQAFPIYLTVVAGLLFLALAYLAVGQAAVNRGGAQTAADAAALAAAQDVRDQLTAQWLKVLLDPAKWQAVLDGDAPLDGDPCARAGELAGRNDARLTGCGPDGLLRYRAEVRTDKSVGRSVVPGTEKFRSTASATAEIEPLCTFELPPKGAGGGAARGAAKADLPRLTCKDKVWDLNPDDPSGLPGPEDLFDVHLAD</sequence>
<protein>
    <recommendedName>
        <fullName evidence="2">Putative Flp pilus-assembly TadG-like N-terminal domain-containing protein</fullName>
    </recommendedName>
</protein>